<evidence type="ECO:0000313" key="9">
    <source>
        <dbReference type="EMBL" id="KAJ8029987.1"/>
    </source>
</evidence>
<dbReference type="Proteomes" id="UP001152320">
    <property type="component" value="Chromosome 14"/>
</dbReference>
<accession>A0A9Q1BNL4</accession>
<dbReference type="PANTHER" id="PTHR21373">
    <property type="entry name" value="GLUCOSE REPRESSIBLE PROTEIN MAK10"/>
    <property type="match status" value="1"/>
</dbReference>
<feature type="region of interest" description="Disordered" evidence="6">
    <location>
        <begin position="1"/>
        <end position="26"/>
    </location>
</feature>
<dbReference type="PANTHER" id="PTHR21373:SF0">
    <property type="entry name" value="N-ALPHA-ACETYLTRANSFERASE 35, NATC AUXILIARY SUBUNIT"/>
    <property type="match status" value="1"/>
</dbReference>
<comment type="similarity">
    <text evidence="2">Belongs to the MAK10 family.</text>
</comment>
<evidence type="ECO:0000259" key="7">
    <source>
        <dbReference type="Pfam" id="PF04112"/>
    </source>
</evidence>
<dbReference type="Pfam" id="PF25789">
    <property type="entry name" value="TPR_NAA35"/>
    <property type="match status" value="1"/>
</dbReference>
<evidence type="ECO:0000259" key="8">
    <source>
        <dbReference type="Pfam" id="PF25789"/>
    </source>
</evidence>
<reference evidence="9" key="1">
    <citation type="submission" date="2021-10" db="EMBL/GenBank/DDBJ databases">
        <title>Tropical sea cucumber genome reveals ecological adaptation and Cuvierian tubules defense mechanism.</title>
        <authorList>
            <person name="Chen T."/>
        </authorList>
    </citation>
    <scope>NUCLEOTIDE SEQUENCE</scope>
    <source>
        <strain evidence="9">Nanhai2018</strain>
        <tissue evidence="9">Muscle</tissue>
    </source>
</reference>
<organism evidence="9 10">
    <name type="scientific">Holothuria leucospilota</name>
    <name type="common">Black long sea cucumber</name>
    <name type="synonym">Mertensiothuria leucospilota</name>
    <dbReference type="NCBI Taxonomy" id="206669"/>
    <lineage>
        <taxon>Eukaryota</taxon>
        <taxon>Metazoa</taxon>
        <taxon>Echinodermata</taxon>
        <taxon>Eleutherozoa</taxon>
        <taxon>Echinozoa</taxon>
        <taxon>Holothuroidea</taxon>
        <taxon>Aspidochirotacea</taxon>
        <taxon>Aspidochirotida</taxon>
        <taxon>Holothuriidae</taxon>
        <taxon>Holothuria</taxon>
    </lineage>
</organism>
<dbReference type="GO" id="GO:0031417">
    <property type="term" value="C:NatC complex"/>
    <property type="evidence" value="ECO:0007669"/>
    <property type="project" value="InterPro"/>
</dbReference>
<comment type="caution">
    <text evidence="9">The sequence shown here is derived from an EMBL/GenBank/DDBJ whole genome shotgun (WGS) entry which is preliminary data.</text>
</comment>
<dbReference type="AlphaFoldDB" id="A0A9Q1BNL4"/>
<protein>
    <recommendedName>
        <fullName evidence="4">Protein MAK10 homolog</fullName>
    </recommendedName>
</protein>
<comment type="subcellular location">
    <subcellularLocation>
        <location evidence="1">Cytoplasm</location>
    </subcellularLocation>
</comment>
<dbReference type="Pfam" id="PF04112">
    <property type="entry name" value="Mak10"/>
    <property type="match status" value="1"/>
</dbReference>
<evidence type="ECO:0000256" key="4">
    <source>
        <dbReference type="ARBA" id="ARBA00030494"/>
    </source>
</evidence>
<keyword evidence="3" id="KW-0963">Cytoplasm</keyword>
<dbReference type="EMBL" id="JAIZAY010000014">
    <property type="protein sequence ID" value="KAJ8029987.1"/>
    <property type="molecule type" value="Genomic_DNA"/>
</dbReference>
<keyword evidence="10" id="KW-1185">Reference proteome</keyword>
<proteinExistence type="inferred from homology"/>
<name>A0A9Q1BNL4_HOLLE</name>
<dbReference type="InterPro" id="IPR057982">
    <property type="entry name" value="TPR_NAA35"/>
</dbReference>
<feature type="domain" description="NAA35-like N-terminal" evidence="7">
    <location>
        <begin position="56"/>
        <end position="201"/>
    </location>
</feature>
<feature type="coiled-coil region" evidence="5">
    <location>
        <begin position="463"/>
        <end position="490"/>
    </location>
</feature>
<keyword evidence="5" id="KW-0175">Coiled coil</keyword>
<evidence type="ECO:0000256" key="3">
    <source>
        <dbReference type="ARBA" id="ARBA00022490"/>
    </source>
</evidence>
<feature type="domain" description="NAA35-like TPR repeats" evidence="8">
    <location>
        <begin position="357"/>
        <end position="744"/>
    </location>
</feature>
<sequence length="747" mass="85163">MKDTTETKVTESKEEDNGDQTSDVFSNKLTDRPQITYNWKDITKDFFEASSDLHLGELLHDANFGLFEAMSAIEMMDPKMDAGMVCNQSGRKVLNFEQSIKAGKVKIDNLTFQELIGITDTTLACLVTWLEGHSLAQTVFTNLYTHNPALIEDRILKALTLAVLKMVDIIKDKVIKGAVFEEASEDFQTMIYGFKLATDVTDLRVGGMLKEAEEEVTRKVKGTRVRSGEKRSTEVEQEHELAVALQARIKFFRLFYMALLAFGKKEVKAGVEEARRLIQHARDLLPVLKSSIPLGIHPESPTSESSHPKAPDFPLLMGFEPLVNQRLLPPTFPRYAKIVGREQAIEYFEAFMMRLLTVCDVIHVVGFHSIIDFVSQFSRKCPCVLSRSILQLVILPHNNKKICGVELVQDTLREAVRSFVLPPAVAARSPLYNNSSVKEMVDTLLLHAVRPMSNFLQTFGHNRARQRDKLGQLMEEIANLQDEAEKVDANLHGLMIINEPRRQFKACFGSWVMFHTLRAMMAYILLGFELELYAVHEYHYIYWYLADFLLAWYISTLTRADSMLQEHEAAYLDTAGKGRSNKKKIKKKKARPLEVELLLSQGLQTLCLGYYKAANGFMLEGKIKRPAREFDNERVRFEHRFGAFTSIITPPLVQYDQYYEICDLKLFENQPNRATDIYFTAHNLFMQSALLMEKVTNASSETNTLIRVAKTNSVVMKLLAGGHKRDSKILPSFEFVIHNTFPIIKLK</sequence>
<evidence type="ECO:0000313" key="10">
    <source>
        <dbReference type="Proteomes" id="UP001152320"/>
    </source>
</evidence>
<evidence type="ECO:0000256" key="5">
    <source>
        <dbReference type="SAM" id="Coils"/>
    </source>
</evidence>
<evidence type="ECO:0000256" key="2">
    <source>
        <dbReference type="ARBA" id="ARBA00006289"/>
    </source>
</evidence>
<evidence type="ECO:0000256" key="1">
    <source>
        <dbReference type="ARBA" id="ARBA00004496"/>
    </source>
</evidence>
<dbReference type="OrthoDB" id="269405at2759"/>
<gene>
    <name evidence="9" type="ORF">HOLleu_29545</name>
</gene>
<dbReference type="InterPro" id="IPR057983">
    <property type="entry name" value="NAA35-like_N"/>
</dbReference>
<evidence type="ECO:0000256" key="6">
    <source>
        <dbReference type="SAM" id="MobiDB-lite"/>
    </source>
</evidence>
<dbReference type="InterPro" id="IPR007244">
    <property type="entry name" value="Naa35_N"/>
</dbReference>
<feature type="compositionally biased region" description="Basic and acidic residues" evidence="6">
    <location>
        <begin position="1"/>
        <end position="12"/>
    </location>
</feature>